<proteinExistence type="inferred from homology"/>
<name>A0A0W0VFC2_9GAMM</name>
<organism evidence="3 4">
    <name type="scientific">Legionella lansingensis</name>
    <dbReference type="NCBI Taxonomy" id="45067"/>
    <lineage>
        <taxon>Bacteria</taxon>
        <taxon>Pseudomonadati</taxon>
        <taxon>Pseudomonadota</taxon>
        <taxon>Gammaproteobacteria</taxon>
        <taxon>Legionellales</taxon>
        <taxon>Legionellaceae</taxon>
        <taxon>Legionella</taxon>
    </lineage>
</organism>
<dbReference type="SUPFAM" id="SSF52821">
    <property type="entry name" value="Rhodanese/Cell cycle control phosphatase"/>
    <property type="match status" value="1"/>
</dbReference>
<sequence>MKYVVAAFYKFTPFPNYEAMKEPLLCFMKQKEIKGTIILASEGINGTICGEQENLSFFTGQLQQYPGLETLGLKISYSEFNPFDKSKVKLRKEIVTLGIGDIDPNSIHNTHVEPKEWNQLISDPKVLVIDTRNDYEVKLGSFKGAINPQTENFRDFPEFVEQYLSQHKDKKIAMFCTGGIRCEKSTAYLKKIGFENVFQLNGGILNYLETIPKEESLWEGTCFVFDNRVAVDSDLHGLEVGSIDREWKNKNRKGHTVSEESNVE</sequence>
<dbReference type="Gene3D" id="3.40.250.10">
    <property type="entry name" value="Rhodanese-like domain"/>
    <property type="match status" value="1"/>
</dbReference>
<evidence type="ECO:0000259" key="2">
    <source>
        <dbReference type="PROSITE" id="PS50206"/>
    </source>
</evidence>
<evidence type="ECO:0000313" key="3">
    <source>
        <dbReference type="EMBL" id="KTD18763.1"/>
    </source>
</evidence>
<keyword evidence="1" id="KW-0819">tRNA processing</keyword>
<dbReference type="eggNOG" id="COG1054">
    <property type="taxonomic scope" value="Bacteria"/>
</dbReference>
<accession>A0A0W0VFC2</accession>
<dbReference type="PATRIC" id="fig|45067.4.peg.2485"/>
<dbReference type="InterPro" id="IPR001763">
    <property type="entry name" value="Rhodanese-like_dom"/>
</dbReference>
<keyword evidence="4" id="KW-1185">Reference proteome</keyword>
<dbReference type="Proteomes" id="UP000054869">
    <property type="component" value="Unassembled WGS sequence"/>
</dbReference>
<dbReference type="EMBL" id="LNYI01000057">
    <property type="protein sequence ID" value="KTD18763.1"/>
    <property type="molecule type" value="Genomic_DNA"/>
</dbReference>
<dbReference type="PROSITE" id="PS50206">
    <property type="entry name" value="RHODANESE_3"/>
    <property type="match status" value="1"/>
</dbReference>
<dbReference type="NCBIfam" id="NF001136">
    <property type="entry name" value="PRK00142.1-4"/>
    <property type="match status" value="1"/>
</dbReference>
<dbReference type="PANTHER" id="PTHR43268:SF3">
    <property type="entry name" value="RHODANESE-LIKE DOMAIN-CONTAINING PROTEIN 7-RELATED"/>
    <property type="match status" value="1"/>
</dbReference>
<feature type="domain" description="Rhodanese" evidence="2">
    <location>
        <begin position="122"/>
        <end position="216"/>
    </location>
</feature>
<dbReference type="InterPro" id="IPR020936">
    <property type="entry name" value="TrhO"/>
</dbReference>
<dbReference type="Pfam" id="PF00581">
    <property type="entry name" value="Rhodanese"/>
    <property type="match status" value="1"/>
</dbReference>
<dbReference type="GO" id="GO:0016705">
    <property type="term" value="F:oxidoreductase activity, acting on paired donors, with incorporation or reduction of molecular oxygen"/>
    <property type="evidence" value="ECO:0007669"/>
    <property type="project" value="UniProtKB-UniRule"/>
</dbReference>
<comment type="catalytic activity">
    <reaction evidence="1">
        <text>uridine(34) in tRNA + AH2 + O2 = 5-hydroxyuridine(34) in tRNA + A + H2O</text>
        <dbReference type="Rhea" id="RHEA:64224"/>
        <dbReference type="Rhea" id="RHEA-COMP:11727"/>
        <dbReference type="Rhea" id="RHEA-COMP:13381"/>
        <dbReference type="ChEBI" id="CHEBI:13193"/>
        <dbReference type="ChEBI" id="CHEBI:15377"/>
        <dbReference type="ChEBI" id="CHEBI:15379"/>
        <dbReference type="ChEBI" id="CHEBI:17499"/>
        <dbReference type="ChEBI" id="CHEBI:65315"/>
        <dbReference type="ChEBI" id="CHEBI:136877"/>
    </reaction>
</comment>
<dbReference type="AlphaFoldDB" id="A0A0W0VFC2"/>
<dbReference type="CDD" id="cd01518">
    <property type="entry name" value="RHOD_YceA"/>
    <property type="match status" value="1"/>
</dbReference>
<protein>
    <recommendedName>
        <fullName evidence="1">tRNA uridine(34) hydroxylase</fullName>
        <ecNumber evidence="1">1.14.-.-</ecNumber>
    </recommendedName>
    <alternativeName>
        <fullName evidence="1">tRNA hydroxylation protein O</fullName>
    </alternativeName>
</protein>
<comment type="caution">
    <text evidence="3">The sequence shown here is derived from an EMBL/GenBank/DDBJ whole genome shotgun (WGS) entry which is preliminary data.</text>
</comment>
<dbReference type="InterPro" id="IPR036873">
    <property type="entry name" value="Rhodanese-like_dom_sf"/>
</dbReference>
<dbReference type="PANTHER" id="PTHR43268">
    <property type="entry name" value="THIOSULFATE SULFURTRANSFERASE/RHODANESE-LIKE DOMAIN-CONTAINING PROTEIN 2"/>
    <property type="match status" value="1"/>
</dbReference>
<dbReference type="OrthoDB" id="9778326at2"/>
<evidence type="ECO:0000256" key="1">
    <source>
        <dbReference type="HAMAP-Rule" id="MF_00469"/>
    </source>
</evidence>
<dbReference type="EC" id="1.14.-.-" evidence="1"/>
<dbReference type="RefSeq" id="WP_051546078.1">
    <property type="nucleotide sequence ID" value="NZ_CAAAJD010000004.1"/>
</dbReference>
<comment type="function">
    <text evidence="1">Catalyzes oxygen-dependent 5-hydroxyuridine (ho5U) modification at position 34 in tRNAs.</text>
</comment>
<dbReference type="GO" id="GO:0016740">
    <property type="term" value="F:transferase activity"/>
    <property type="evidence" value="ECO:0007669"/>
    <property type="project" value="UniProtKB-KW"/>
</dbReference>
<keyword evidence="1" id="KW-0560">Oxidoreductase</keyword>
<gene>
    <name evidence="1" type="primary">trhO</name>
    <name evidence="3" type="ORF">Llan_2366</name>
</gene>
<dbReference type="Gene3D" id="3.30.70.100">
    <property type="match status" value="1"/>
</dbReference>
<dbReference type="HAMAP" id="MF_00469">
    <property type="entry name" value="TrhO"/>
    <property type="match status" value="1"/>
</dbReference>
<reference evidence="3 4" key="1">
    <citation type="submission" date="2015-11" db="EMBL/GenBank/DDBJ databases">
        <title>Genomic analysis of 38 Legionella species identifies large and diverse effector repertoires.</title>
        <authorList>
            <person name="Burstein D."/>
            <person name="Amaro F."/>
            <person name="Zusman T."/>
            <person name="Lifshitz Z."/>
            <person name="Cohen O."/>
            <person name="Gilbert J.A."/>
            <person name="Pupko T."/>
            <person name="Shuman H.A."/>
            <person name="Segal G."/>
        </authorList>
    </citation>
    <scope>NUCLEOTIDE SEQUENCE [LARGE SCALE GENOMIC DNA]</scope>
    <source>
        <strain evidence="3 4">ATCC 49751</strain>
    </source>
</reference>
<dbReference type="SMART" id="SM00450">
    <property type="entry name" value="RHOD"/>
    <property type="match status" value="1"/>
</dbReference>
<dbReference type="GO" id="GO:0006400">
    <property type="term" value="P:tRNA modification"/>
    <property type="evidence" value="ECO:0007669"/>
    <property type="project" value="UniProtKB-UniRule"/>
</dbReference>
<dbReference type="InterPro" id="IPR040503">
    <property type="entry name" value="TRHO_N"/>
</dbReference>
<evidence type="ECO:0000313" key="4">
    <source>
        <dbReference type="Proteomes" id="UP000054869"/>
    </source>
</evidence>
<comment type="similarity">
    <text evidence="1">Belongs to the TrhO family.</text>
</comment>
<keyword evidence="3" id="KW-0808">Transferase</keyword>
<dbReference type="Pfam" id="PF17773">
    <property type="entry name" value="UPF0176_N"/>
    <property type="match status" value="1"/>
</dbReference>